<sequence>MKTMIVAVMALLGPFSNAVLADEGTASGWAEKRAIAETDSAEGRFVTPASKLDDSAVRKTLSRVIPGQTPDLVEESAYKGLFEVVYGSDIFYLSADGRYLFQGDMVDLTTQDNLTEARRTQGRHKLMQTVALDTKIRFIPENGKPLHVVDVFTDVDCFYCQKLHHEMADYLREGIEIRYLAFPRAGVGSHSYEKIISVWCADDQLDEMTLAKNKQQPEKRACENPVQEHMALARKIGVSGTPALVFEDGSLLPGYVPAVQLKKMLDEKKAE</sequence>
<evidence type="ECO:0000256" key="3">
    <source>
        <dbReference type="ARBA" id="ARBA00022729"/>
    </source>
</evidence>
<dbReference type="SUPFAM" id="SSF54423">
    <property type="entry name" value="DsbC/DsbG N-terminal domain-like"/>
    <property type="match status" value="1"/>
</dbReference>
<keyword evidence="5" id="KW-1015">Disulfide bond</keyword>
<dbReference type="InterPro" id="IPR036249">
    <property type="entry name" value="Thioredoxin-like_sf"/>
</dbReference>
<dbReference type="EMBL" id="UOFQ01000130">
    <property type="protein sequence ID" value="VAW89357.1"/>
    <property type="molecule type" value="Genomic_DNA"/>
</dbReference>
<keyword evidence="4" id="KW-0574">Periplasm</keyword>
<dbReference type="AlphaFoldDB" id="A0A3B0ZPS6"/>
<dbReference type="Gene3D" id="3.40.30.10">
    <property type="entry name" value="Glutaredoxin"/>
    <property type="match status" value="1"/>
</dbReference>
<keyword evidence="6" id="KW-0676">Redox-active center</keyword>
<dbReference type="InterPro" id="IPR051470">
    <property type="entry name" value="Thiol:disulfide_interchange"/>
</dbReference>
<name>A0A3B0ZPS6_9ZZZZ</name>
<evidence type="ECO:0000256" key="4">
    <source>
        <dbReference type="ARBA" id="ARBA00022764"/>
    </source>
</evidence>
<gene>
    <name evidence="9" type="ORF">MNBD_GAMMA17-1153</name>
</gene>
<dbReference type="CDD" id="cd03020">
    <property type="entry name" value="DsbA_DsbC_DsbG"/>
    <property type="match status" value="1"/>
</dbReference>
<dbReference type="InterPro" id="IPR009094">
    <property type="entry name" value="DiS-bond_isomerase_DsbC/G_N_sf"/>
</dbReference>
<comment type="subcellular location">
    <subcellularLocation>
        <location evidence="1">Periplasm</location>
    </subcellularLocation>
</comment>
<evidence type="ECO:0000256" key="6">
    <source>
        <dbReference type="ARBA" id="ARBA00023284"/>
    </source>
</evidence>
<dbReference type="GO" id="GO:0042597">
    <property type="term" value="C:periplasmic space"/>
    <property type="evidence" value="ECO:0007669"/>
    <property type="project" value="UniProtKB-SubCell"/>
</dbReference>
<evidence type="ECO:0000259" key="7">
    <source>
        <dbReference type="Pfam" id="PF10411"/>
    </source>
</evidence>
<dbReference type="InterPro" id="IPR012336">
    <property type="entry name" value="Thioredoxin-like_fold"/>
</dbReference>
<evidence type="ECO:0000256" key="2">
    <source>
        <dbReference type="ARBA" id="ARBA00009813"/>
    </source>
</evidence>
<reference evidence="9" key="1">
    <citation type="submission" date="2018-06" db="EMBL/GenBank/DDBJ databases">
        <authorList>
            <person name="Zhirakovskaya E."/>
        </authorList>
    </citation>
    <scope>NUCLEOTIDE SEQUENCE</scope>
</reference>
<dbReference type="Gene3D" id="3.10.450.70">
    <property type="entry name" value="Disulphide bond isomerase, DsbC/G, N-terminal"/>
    <property type="match status" value="1"/>
</dbReference>
<organism evidence="9">
    <name type="scientific">hydrothermal vent metagenome</name>
    <dbReference type="NCBI Taxonomy" id="652676"/>
    <lineage>
        <taxon>unclassified sequences</taxon>
        <taxon>metagenomes</taxon>
        <taxon>ecological metagenomes</taxon>
    </lineage>
</organism>
<dbReference type="Pfam" id="PF10411">
    <property type="entry name" value="DsbC_N"/>
    <property type="match status" value="1"/>
</dbReference>
<evidence type="ECO:0000256" key="1">
    <source>
        <dbReference type="ARBA" id="ARBA00004418"/>
    </source>
</evidence>
<keyword evidence="3" id="KW-0732">Signal</keyword>
<dbReference type="PANTHER" id="PTHR35272:SF3">
    <property type="entry name" value="THIOL:DISULFIDE INTERCHANGE PROTEIN DSBC"/>
    <property type="match status" value="1"/>
</dbReference>
<dbReference type="InterPro" id="IPR033954">
    <property type="entry name" value="DiS-bond_Isoase_DsbC/G"/>
</dbReference>
<evidence type="ECO:0000259" key="8">
    <source>
        <dbReference type="Pfam" id="PF13098"/>
    </source>
</evidence>
<accession>A0A3B0ZPS6</accession>
<proteinExistence type="inferred from homology"/>
<dbReference type="Pfam" id="PF13098">
    <property type="entry name" value="Thioredoxin_2"/>
    <property type="match status" value="1"/>
</dbReference>
<dbReference type="SUPFAM" id="SSF52833">
    <property type="entry name" value="Thioredoxin-like"/>
    <property type="match status" value="1"/>
</dbReference>
<evidence type="ECO:0000256" key="5">
    <source>
        <dbReference type="ARBA" id="ARBA00023157"/>
    </source>
</evidence>
<evidence type="ECO:0000313" key="9">
    <source>
        <dbReference type="EMBL" id="VAW89357.1"/>
    </source>
</evidence>
<feature type="domain" description="Thioredoxin-like fold" evidence="8">
    <location>
        <begin position="147"/>
        <end position="265"/>
    </location>
</feature>
<dbReference type="PANTHER" id="PTHR35272">
    <property type="entry name" value="THIOL:DISULFIDE INTERCHANGE PROTEIN DSBC-RELATED"/>
    <property type="match status" value="1"/>
</dbReference>
<dbReference type="InterPro" id="IPR018950">
    <property type="entry name" value="DiS-bond_isomerase_DsbC/G_N"/>
</dbReference>
<protein>
    <submittedName>
        <fullName evidence="9">Thiol:disulfide interchange protein DsbC</fullName>
    </submittedName>
</protein>
<feature type="domain" description="Disulphide bond isomerase DsbC/G N-terminal" evidence="7">
    <location>
        <begin position="50"/>
        <end position="116"/>
    </location>
</feature>
<comment type="similarity">
    <text evidence="2">Belongs to the thioredoxin family. DsbC subfamily.</text>
</comment>